<dbReference type="EMBL" id="OA890343">
    <property type="protein sequence ID" value="CAD7284470.1"/>
    <property type="molecule type" value="Genomic_DNA"/>
</dbReference>
<keyword evidence="3" id="KW-1185">Reference proteome</keyword>
<dbReference type="Gene3D" id="3.40.50.150">
    <property type="entry name" value="Vaccinia Virus protein VP39"/>
    <property type="match status" value="1"/>
</dbReference>
<dbReference type="InterPro" id="IPR013216">
    <property type="entry name" value="Methyltransf_11"/>
</dbReference>
<feature type="domain" description="Methyltransferase type 11" evidence="1">
    <location>
        <begin position="77"/>
        <end position="171"/>
    </location>
</feature>
<dbReference type="CDD" id="cd02440">
    <property type="entry name" value="AdoMet_MTases"/>
    <property type="match status" value="1"/>
</dbReference>
<evidence type="ECO:0000313" key="2">
    <source>
        <dbReference type="EMBL" id="CAD7284470.1"/>
    </source>
</evidence>
<dbReference type="GO" id="GO:0008757">
    <property type="term" value="F:S-adenosylmethionine-dependent methyltransferase activity"/>
    <property type="evidence" value="ECO:0007669"/>
    <property type="project" value="InterPro"/>
</dbReference>
<dbReference type="OrthoDB" id="10039245at2759"/>
<name>A0A7R9C1K8_9CRUS</name>
<dbReference type="PANTHER" id="PTHR43591:SF101">
    <property type="entry name" value="METHYLTRANSFERASE-LIKE PROTEIN 27"/>
    <property type="match status" value="1"/>
</dbReference>
<gene>
    <name evidence="2" type="ORF">NMOB1V02_LOCUS12076</name>
</gene>
<dbReference type="InterPro" id="IPR029063">
    <property type="entry name" value="SAM-dependent_MTases_sf"/>
</dbReference>
<dbReference type="SUPFAM" id="SSF53335">
    <property type="entry name" value="S-adenosyl-L-methionine-dependent methyltransferases"/>
    <property type="match status" value="1"/>
</dbReference>
<organism evidence="2">
    <name type="scientific">Notodromas monacha</name>
    <dbReference type="NCBI Taxonomy" id="399045"/>
    <lineage>
        <taxon>Eukaryota</taxon>
        <taxon>Metazoa</taxon>
        <taxon>Ecdysozoa</taxon>
        <taxon>Arthropoda</taxon>
        <taxon>Crustacea</taxon>
        <taxon>Oligostraca</taxon>
        <taxon>Ostracoda</taxon>
        <taxon>Podocopa</taxon>
        <taxon>Podocopida</taxon>
        <taxon>Cypridocopina</taxon>
        <taxon>Cypridoidea</taxon>
        <taxon>Cyprididae</taxon>
        <taxon>Notodromas</taxon>
    </lineage>
</organism>
<protein>
    <recommendedName>
        <fullName evidence="1">Methyltransferase type 11 domain-containing protein</fullName>
    </recommendedName>
</protein>
<dbReference type="PANTHER" id="PTHR43591">
    <property type="entry name" value="METHYLTRANSFERASE"/>
    <property type="match status" value="1"/>
</dbReference>
<evidence type="ECO:0000313" key="3">
    <source>
        <dbReference type="Proteomes" id="UP000678499"/>
    </source>
</evidence>
<dbReference type="EMBL" id="CAJPEX010008306">
    <property type="protein sequence ID" value="CAG0924622.1"/>
    <property type="molecule type" value="Genomic_DNA"/>
</dbReference>
<reference evidence="2" key="1">
    <citation type="submission" date="2020-11" db="EMBL/GenBank/DDBJ databases">
        <authorList>
            <person name="Tran Van P."/>
        </authorList>
    </citation>
    <scope>NUCLEOTIDE SEQUENCE</scope>
</reference>
<accession>A0A7R9C1K8</accession>
<evidence type="ECO:0000259" key="1">
    <source>
        <dbReference type="Pfam" id="PF08241"/>
    </source>
</evidence>
<sequence length="225" mass="25470">MANKIDNSGAASEERSKHNSAAACGPWDVSKCMEIYEKWSHQYDEDFSEERYRAPFYAAEAVAKLLPSDRRNHVRILDVAAGTGKIGKHLADMGFTEIDALDASSDMLKVLSSKGHYKNIYQDTVGDHETVIAENTYDLTTMSGGFVEGHLPITALDEMLRVTKKGGYVVICMREEFLQSVPDYRRLEPHAESLEAEGRWKLISREQRSNHFFDQSGLVFTWQKL</sequence>
<proteinExistence type="predicted"/>
<dbReference type="Pfam" id="PF08241">
    <property type="entry name" value="Methyltransf_11"/>
    <property type="match status" value="1"/>
</dbReference>
<dbReference type="Proteomes" id="UP000678499">
    <property type="component" value="Unassembled WGS sequence"/>
</dbReference>
<dbReference type="AlphaFoldDB" id="A0A7R9C1K8"/>